<reference evidence="3" key="2">
    <citation type="submission" date="2012-11" db="EMBL/GenBank/DDBJ databases">
        <authorList>
            <person name="Kuo A."/>
            <person name="Curtis B.A."/>
            <person name="Tanifuji G."/>
            <person name="Burki F."/>
            <person name="Gruber A."/>
            <person name="Irimia M."/>
            <person name="Maruyama S."/>
            <person name="Arias M.C."/>
            <person name="Ball S.G."/>
            <person name="Gile G.H."/>
            <person name="Hirakawa Y."/>
            <person name="Hopkins J.F."/>
            <person name="Rensing S.A."/>
            <person name="Schmutz J."/>
            <person name="Symeonidi A."/>
            <person name="Elias M."/>
            <person name="Eveleigh R.J."/>
            <person name="Herman E.K."/>
            <person name="Klute M.J."/>
            <person name="Nakayama T."/>
            <person name="Obornik M."/>
            <person name="Reyes-Prieto A."/>
            <person name="Armbrust E.V."/>
            <person name="Aves S.J."/>
            <person name="Beiko R.G."/>
            <person name="Coutinho P."/>
            <person name="Dacks J.B."/>
            <person name="Durnford D.G."/>
            <person name="Fast N.M."/>
            <person name="Green B.R."/>
            <person name="Grisdale C."/>
            <person name="Hempe F."/>
            <person name="Henrissat B."/>
            <person name="Hoppner M.P."/>
            <person name="Ishida K.-I."/>
            <person name="Kim E."/>
            <person name="Koreny L."/>
            <person name="Kroth P.G."/>
            <person name="Liu Y."/>
            <person name="Malik S.-B."/>
            <person name="Maier U.G."/>
            <person name="McRose D."/>
            <person name="Mock T."/>
            <person name="Neilson J.A."/>
            <person name="Onodera N.T."/>
            <person name="Poole A.M."/>
            <person name="Pritham E.J."/>
            <person name="Richards T.A."/>
            <person name="Rocap G."/>
            <person name="Roy S.W."/>
            <person name="Sarai C."/>
            <person name="Schaack S."/>
            <person name="Shirato S."/>
            <person name="Slamovits C.H."/>
            <person name="Spencer D.F."/>
            <person name="Suzuki S."/>
            <person name="Worden A.Z."/>
            <person name="Zauner S."/>
            <person name="Barry K."/>
            <person name="Bell C."/>
            <person name="Bharti A.K."/>
            <person name="Crow J.A."/>
            <person name="Grimwood J."/>
            <person name="Kramer R."/>
            <person name="Lindquist E."/>
            <person name="Lucas S."/>
            <person name="Salamov A."/>
            <person name="McFadden G.I."/>
            <person name="Lane C.E."/>
            <person name="Keeling P.J."/>
            <person name="Gray M.W."/>
            <person name="Grigoriev I.V."/>
            <person name="Archibald J.M."/>
        </authorList>
    </citation>
    <scope>NUCLEOTIDE SEQUENCE</scope>
    <source>
        <strain evidence="3">CCMP2712</strain>
    </source>
</reference>
<proteinExistence type="predicted"/>
<evidence type="ECO:0000313" key="2">
    <source>
        <dbReference type="EnsemblProtists" id="EKX51433"/>
    </source>
</evidence>
<dbReference type="PaxDb" id="55529-EKX51433"/>
<gene>
    <name evidence="1" type="ORF">GUITHDRAFT_102700</name>
</gene>
<reference evidence="2" key="3">
    <citation type="submission" date="2015-06" db="UniProtKB">
        <authorList>
            <consortium name="EnsemblProtists"/>
        </authorList>
    </citation>
    <scope>IDENTIFICATION</scope>
</reference>
<dbReference type="Proteomes" id="UP000011087">
    <property type="component" value="Unassembled WGS sequence"/>
</dbReference>
<sequence>MISRAAKEWMLHVYPSDLTRFQRPARVLLSVAFAQLVHGDPAIRERANKVLEKCTRKFKKHVSKSWRSETNSFQVYKTVTSNSQEQFAGIMFELDQFRDKEGEKCKAYVARVLLGMLSFCGERVSRRTGEKIFDLVLMELHTDTDLHDAFSLDSTCTAAHPAVAASTGRQDILHLAMQKLLCCLDSRFALHMVHQGKYIENVWGKSISQSAKDLIYACICSGAFIIEQQSRAHPQQRKLSLHEIERTMQFARVCEVMFSPTKRYKEAVLLLCWRVFEFIVNSAKAVGPFGEFSFDTLPTKVLLQRVLVALYSALGDNTLLTNREDILMKIQTFNDEMQDIGGVGVLENLYDEAISSIWSRVRLHLDQKSSELNAGHKKGTKVD</sequence>
<keyword evidence="3" id="KW-1185">Reference proteome</keyword>
<dbReference type="AlphaFoldDB" id="L1JTM7"/>
<dbReference type="EnsemblProtists" id="EKX51433">
    <property type="protein sequence ID" value="EKX51433"/>
    <property type="gene ID" value="GUITHDRAFT_102700"/>
</dbReference>
<dbReference type="EMBL" id="JH992975">
    <property type="protein sequence ID" value="EKX51433.1"/>
    <property type="molecule type" value="Genomic_DNA"/>
</dbReference>
<accession>L1JTM7</accession>
<dbReference type="KEGG" id="gtt:GUITHDRAFT_102700"/>
<evidence type="ECO:0000313" key="3">
    <source>
        <dbReference type="Proteomes" id="UP000011087"/>
    </source>
</evidence>
<organism evidence="1">
    <name type="scientific">Guillardia theta (strain CCMP2712)</name>
    <name type="common">Cryptophyte</name>
    <dbReference type="NCBI Taxonomy" id="905079"/>
    <lineage>
        <taxon>Eukaryota</taxon>
        <taxon>Cryptophyceae</taxon>
        <taxon>Pyrenomonadales</taxon>
        <taxon>Geminigeraceae</taxon>
        <taxon>Guillardia</taxon>
    </lineage>
</organism>
<dbReference type="GeneID" id="17308067"/>
<dbReference type="HOGENOM" id="CLU_722486_0_0_1"/>
<protein>
    <submittedName>
        <fullName evidence="1 2">Uncharacterized protein</fullName>
    </submittedName>
</protein>
<evidence type="ECO:0000313" key="1">
    <source>
        <dbReference type="EMBL" id="EKX51433.1"/>
    </source>
</evidence>
<reference evidence="1 3" key="1">
    <citation type="journal article" date="2012" name="Nature">
        <title>Algal genomes reveal evolutionary mosaicism and the fate of nucleomorphs.</title>
        <authorList>
            <consortium name="DOE Joint Genome Institute"/>
            <person name="Curtis B.A."/>
            <person name="Tanifuji G."/>
            <person name="Burki F."/>
            <person name="Gruber A."/>
            <person name="Irimia M."/>
            <person name="Maruyama S."/>
            <person name="Arias M.C."/>
            <person name="Ball S.G."/>
            <person name="Gile G.H."/>
            <person name="Hirakawa Y."/>
            <person name="Hopkins J.F."/>
            <person name="Kuo A."/>
            <person name="Rensing S.A."/>
            <person name="Schmutz J."/>
            <person name="Symeonidi A."/>
            <person name="Elias M."/>
            <person name="Eveleigh R.J."/>
            <person name="Herman E.K."/>
            <person name="Klute M.J."/>
            <person name="Nakayama T."/>
            <person name="Obornik M."/>
            <person name="Reyes-Prieto A."/>
            <person name="Armbrust E.V."/>
            <person name="Aves S.J."/>
            <person name="Beiko R.G."/>
            <person name="Coutinho P."/>
            <person name="Dacks J.B."/>
            <person name="Durnford D.G."/>
            <person name="Fast N.M."/>
            <person name="Green B.R."/>
            <person name="Grisdale C.J."/>
            <person name="Hempel F."/>
            <person name="Henrissat B."/>
            <person name="Hoppner M.P."/>
            <person name="Ishida K."/>
            <person name="Kim E."/>
            <person name="Koreny L."/>
            <person name="Kroth P.G."/>
            <person name="Liu Y."/>
            <person name="Malik S.B."/>
            <person name="Maier U.G."/>
            <person name="McRose D."/>
            <person name="Mock T."/>
            <person name="Neilson J.A."/>
            <person name="Onodera N.T."/>
            <person name="Poole A.M."/>
            <person name="Pritham E.J."/>
            <person name="Richards T.A."/>
            <person name="Rocap G."/>
            <person name="Roy S.W."/>
            <person name="Sarai C."/>
            <person name="Schaack S."/>
            <person name="Shirato S."/>
            <person name="Slamovits C.H."/>
            <person name="Spencer D.F."/>
            <person name="Suzuki S."/>
            <person name="Worden A.Z."/>
            <person name="Zauner S."/>
            <person name="Barry K."/>
            <person name="Bell C."/>
            <person name="Bharti A.K."/>
            <person name="Crow J.A."/>
            <person name="Grimwood J."/>
            <person name="Kramer R."/>
            <person name="Lindquist E."/>
            <person name="Lucas S."/>
            <person name="Salamov A."/>
            <person name="McFadden G.I."/>
            <person name="Lane C.E."/>
            <person name="Keeling P.J."/>
            <person name="Gray M.W."/>
            <person name="Grigoriev I.V."/>
            <person name="Archibald J.M."/>
        </authorList>
    </citation>
    <scope>NUCLEOTIDE SEQUENCE</scope>
    <source>
        <strain evidence="1 3">CCMP2712</strain>
    </source>
</reference>
<dbReference type="RefSeq" id="XP_005838413.1">
    <property type="nucleotide sequence ID" value="XM_005838356.1"/>
</dbReference>
<name>L1JTM7_GUITC</name>